<evidence type="ECO:0000313" key="3">
    <source>
        <dbReference type="Proteomes" id="UP000186110"/>
    </source>
</evidence>
<protein>
    <submittedName>
        <fullName evidence="2">Polyketide cyclase</fullName>
    </submittedName>
</protein>
<dbReference type="InterPro" id="IPR032710">
    <property type="entry name" value="NTF2-like_dom_sf"/>
</dbReference>
<feature type="domain" description="SnoaL-like" evidence="1">
    <location>
        <begin position="16"/>
        <end position="112"/>
    </location>
</feature>
<dbReference type="InterPro" id="IPR037401">
    <property type="entry name" value="SnoaL-like"/>
</dbReference>
<dbReference type="Pfam" id="PF12680">
    <property type="entry name" value="SnoaL_2"/>
    <property type="match status" value="1"/>
</dbReference>
<accession>A0A1P8KDK8</accession>
<evidence type="ECO:0000259" key="1">
    <source>
        <dbReference type="Pfam" id="PF12680"/>
    </source>
</evidence>
<dbReference type="STRING" id="1484693.RS694_17165"/>
<dbReference type="RefSeq" id="WP_029709445.1">
    <property type="nucleotide sequence ID" value="NZ_CP019239.1"/>
</dbReference>
<dbReference type="AlphaFoldDB" id="A0A1P8KDK8"/>
<sequence>MSLEKTLNPAVAATLAQWHTMIAQKDLRGLPALLHPDAVFRSPMAHSPYASAQAVALILNTVIQVFNDFTYHRQLASDDGLSVVLEFSATVSGKALKGIDLIQFNAEGQIVDFEVMVRPMSGLQALGAEMGARLQALLPAFKAPSAG</sequence>
<keyword evidence="3" id="KW-1185">Reference proteome</keyword>
<proteinExistence type="predicted"/>
<dbReference type="eggNOG" id="COG0446">
    <property type="taxonomic scope" value="Bacteria"/>
</dbReference>
<reference evidence="2 3" key="1">
    <citation type="submission" date="2017-01" db="EMBL/GenBank/DDBJ databases">
        <authorList>
            <person name="Mah S.A."/>
            <person name="Swanson W.J."/>
            <person name="Moy G.W."/>
            <person name="Vacquier V.D."/>
        </authorList>
    </citation>
    <scope>NUCLEOTIDE SEQUENCE [LARGE SCALE GENOMIC DNA]</scope>
    <source>
        <strain evidence="2 3">DSM 22694</strain>
    </source>
</reference>
<dbReference type="SUPFAM" id="SSF54427">
    <property type="entry name" value="NTF2-like"/>
    <property type="match status" value="1"/>
</dbReference>
<dbReference type="Proteomes" id="UP000186110">
    <property type="component" value="Chromosome"/>
</dbReference>
<gene>
    <name evidence="2" type="ORF">RS694_17165</name>
</gene>
<evidence type="ECO:0000313" key="2">
    <source>
        <dbReference type="EMBL" id="APW44091.1"/>
    </source>
</evidence>
<dbReference type="EMBL" id="CP019239">
    <property type="protein sequence ID" value="APW44091.1"/>
    <property type="molecule type" value="Genomic_DNA"/>
</dbReference>
<dbReference type="KEGG" id="rsb:RS694_17165"/>
<dbReference type="Gene3D" id="3.10.450.50">
    <property type="match status" value="1"/>
</dbReference>
<name>A0A1P8KDK8_9BURK</name>
<organism evidence="2 3">
    <name type="scientific">Rhodoferax saidenbachensis</name>
    <dbReference type="NCBI Taxonomy" id="1484693"/>
    <lineage>
        <taxon>Bacteria</taxon>
        <taxon>Pseudomonadati</taxon>
        <taxon>Pseudomonadota</taxon>
        <taxon>Betaproteobacteria</taxon>
        <taxon>Burkholderiales</taxon>
        <taxon>Comamonadaceae</taxon>
        <taxon>Rhodoferax</taxon>
    </lineage>
</organism>